<keyword evidence="2" id="KW-0732">Signal</keyword>
<feature type="region of interest" description="Disordered" evidence="1">
    <location>
        <begin position="180"/>
        <end position="210"/>
    </location>
</feature>
<evidence type="ECO:0000313" key="4">
    <source>
        <dbReference type="EMBL" id="ATQ74826.1"/>
    </source>
</evidence>
<dbReference type="EMBL" id="CP024608">
    <property type="protein sequence ID" value="ATQ74826.1"/>
    <property type="molecule type" value="Genomic_DNA"/>
</dbReference>
<proteinExistence type="predicted"/>
<dbReference type="NCBIfam" id="TIGR02595">
    <property type="entry name" value="PEP_CTERM"/>
    <property type="match status" value="1"/>
</dbReference>
<dbReference type="Pfam" id="PF07589">
    <property type="entry name" value="PEP-CTERM"/>
    <property type="match status" value="1"/>
</dbReference>
<accession>A0A2D2DIM2</accession>
<reference evidence="4" key="1">
    <citation type="submission" date="2017-10" db="EMBL/GenBank/DDBJ databases">
        <title>Massilia psychrophilum sp. nov., a novel purple-pigmented bacterium isolated from Tianshan glacier, Xinjiang Municipality, China.</title>
        <authorList>
            <person name="Wang H."/>
        </authorList>
    </citation>
    <scope>NUCLEOTIDE SEQUENCE [LARGE SCALE GENOMIC DNA]</scope>
    <source>
        <strain evidence="4">B2</strain>
    </source>
</reference>
<keyword evidence="5" id="KW-1185">Reference proteome</keyword>
<dbReference type="Proteomes" id="UP000229897">
    <property type="component" value="Chromosome"/>
</dbReference>
<dbReference type="InterPro" id="IPR013424">
    <property type="entry name" value="Ice-binding_C"/>
</dbReference>
<evidence type="ECO:0000313" key="5">
    <source>
        <dbReference type="Proteomes" id="UP000229897"/>
    </source>
</evidence>
<organism evidence="4 5">
    <name type="scientific">Massilia violaceinigra</name>
    <dbReference type="NCBI Taxonomy" id="2045208"/>
    <lineage>
        <taxon>Bacteria</taxon>
        <taxon>Pseudomonadati</taxon>
        <taxon>Pseudomonadota</taxon>
        <taxon>Betaproteobacteria</taxon>
        <taxon>Burkholderiales</taxon>
        <taxon>Oxalobacteraceae</taxon>
        <taxon>Telluria group</taxon>
        <taxon>Massilia</taxon>
    </lineage>
</organism>
<gene>
    <name evidence="4" type="ORF">CR152_10050</name>
</gene>
<sequence>MFKRTFGAFLLLSCGLTAHAATQTFDFRYSSPEWSLAHTGSFSGDDVNADGIFSKDEVATFRFHGIDFLPGAQPSSATRSLDSFSYQPGNTLAFRANWSYRDSHYGFLNFPGNRLEYAYYESDYFCDGPICYWPTNYEYGSDNVTFSITNTTPVPEPESWLMLGAGLAVVGATRRKLSRKRSAFGRGGGPSSGLSLPSANHTRITRGGIS</sequence>
<dbReference type="RefSeq" id="WP_099874802.1">
    <property type="nucleotide sequence ID" value="NZ_CP024608.1"/>
</dbReference>
<dbReference type="AlphaFoldDB" id="A0A2D2DIM2"/>
<name>A0A2D2DIM2_9BURK</name>
<dbReference type="KEGG" id="mass:CR152_10050"/>
<feature type="chain" id="PRO_5013689325" description="Ice-binding protein C-terminal domain-containing protein" evidence="2">
    <location>
        <begin position="21"/>
        <end position="210"/>
    </location>
</feature>
<protein>
    <recommendedName>
        <fullName evidence="3">Ice-binding protein C-terminal domain-containing protein</fullName>
    </recommendedName>
</protein>
<feature type="signal peptide" evidence="2">
    <location>
        <begin position="1"/>
        <end position="20"/>
    </location>
</feature>
<feature type="domain" description="Ice-binding protein C-terminal" evidence="3">
    <location>
        <begin position="153"/>
        <end position="175"/>
    </location>
</feature>
<evidence type="ECO:0000256" key="2">
    <source>
        <dbReference type="SAM" id="SignalP"/>
    </source>
</evidence>
<evidence type="ECO:0000256" key="1">
    <source>
        <dbReference type="SAM" id="MobiDB-lite"/>
    </source>
</evidence>
<evidence type="ECO:0000259" key="3">
    <source>
        <dbReference type="Pfam" id="PF07589"/>
    </source>
</evidence>
<dbReference type="OrthoDB" id="8708394at2"/>